<dbReference type="EMBL" id="JAIWYP010000008">
    <property type="protein sequence ID" value="KAH3787540.1"/>
    <property type="molecule type" value="Genomic_DNA"/>
</dbReference>
<accession>A0A9D4EVR5</accession>
<reference evidence="2" key="1">
    <citation type="journal article" date="2019" name="bioRxiv">
        <title>The Genome of the Zebra Mussel, Dreissena polymorpha: A Resource for Invasive Species Research.</title>
        <authorList>
            <person name="McCartney M.A."/>
            <person name="Auch B."/>
            <person name="Kono T."/>
            <person name="Mallez S."/>
            <person name="Zhang Y."/>
            <person name="Obille A."/>
            <person name="Becker A."/>
            <person name="Abrahante J.E."/>
            <person name="Garbe J."/>
            <person name="Badalamenti J.P."/>
            <person name="Herman A."/>
            <person name="Mangelson H."/>
            <person name="Liachko I."/>
            <person name="Sullivan S."/>
            <person name="Sone E.D."/>
            <person name="Koren S."/>
            <person name="Silverstein K.A.T."/>
            <person name="Beckman K.B."/>
            <person name="Gohl D.M."/>
        </authorList>
    </citation>
    <scope>NUCLEOTIDE SEQUENCE</scope>
    <source>
        <strain evidence="2">Duluth1</strain>
        <tissue evidence="2">Whole animal</tissue>
    </source>
</reference>
<evidence type="ECO:0000313" key="2">
    <source>
        <dbReference type="EMBL" id="KAH3787540.1"/>
    </source>
</evidence>
<dbReference type="Proteomes" id="UP000828390">
    <property type="component" value="Unassembled WGS sequence"/>
</dbReference>
<comment type="caution">
    <text evidence="2">The sequence shown here is derived from an EMBL/GenBank/DDBJ whole genome shotgun (WGS) entry which is preliminary data.</text>
</comment>
<protein>
    <submittedName>
        <fullName evidence="2">Uncharacterized protein</fullName>
    </submittedName>
</protein>
<reference evidence="2" key="2">
    <citation type="submission" date="2020-11" db="EMBL/GenBank/DDBJ databases">
        <authorList>
            <person name="McCartney M.A."/>
            <person name="Auch B."/>
            <person name="Kono T."/>
            <person name="Mallez S."/>
            <person name="Becker A."/>
            <person name="Gohl D.M."/>
            <person name="Silverstein K.A.T."/>
            <person name="Koren S."/>
            <person name="Bechman K.B."/>
            <person name="Herman A."/>
            <person name="Abrahante J.E."/>
            <person name="Garbe J."/>
        </authorList>
    </citation>
    <scope>NUCLEOTIDE SEQUENCE</scope>
    <source>
        <strain evidence="2">Duluth1</strain>
        <tissue evidence="2">Whole animal</tissue>
    </source>
</reference>
<keyword evidence="3" id="KW-1185">Reference proteome</keyword>
<name>A0A9D4EVR5_DREPO</name>
<evidence type="ECO:0000256" key="1">
    <source>
        <dbReference type="SAM" id="MobiDB-lite"/>
    </source>
</evidence>
<organism evidence="2 3">
    <name type="scientific">Dreissena polymorpha</name>
    <name type="common">Zebra mussel</name>
    <name type="synonym">Mytilus polymorpha</name>
    <dbReference type="NCBI Taxonomy" id="45954"/>
    <lineage>
        <taxon>Eukaryota</taxon>
        <taxon>Metazoa</taxon>
        <taxon>Spiralia</taxon>
        <taxon>Lophotrochozoa</taxon>
        <taxon>Mollusca</taxon>
        <taxon>Bivalvia</taxon>
        <taxon>Autobranchia</taxon>
        <taxon>Heteroconchia</taxon>
        <taxon>Euheterodonta</taxon>
        <taxon>Imparidentia</taxon>
        <taxon>Neoheterodontei</taxon>
        <taxon>Myida</taxon>
        <taxon>Dreissenoidea</taxon>
        <taxon>Dreissenidae</taxon>
        <taxon>Dreissena</taxon>
    </lineage>
</organism>
<gene>
    <name evidence="2" type="ORF">DPMN_165666</name>
</gene>
<proteinExistence type="predicted"/>
<dbReference type="AlphaFoldDB" id="A0A9D4EVR5"/>
<sequence>MADNNGQSDSEVDFNKTRTEEGKVKSTKRANLTRHMVAFTDVDRVQTLNQTLIPVMKIGISSSHTSKIVQSLHNGTKRRSYFTLLHLLSSRLACITVRYLLQRNGLTNS</sequence>
<evidence type="ECO:0000313" key="3">
    <source>
        <dbReference type="Proteomes" id="UP000828390"/>
    </source>
</evidence>
<feature type="compositionally biased region" description="Basic and acidic residues" evidence="1">
    <location>
        <begin position="13"/>
        <end position="24"/>
    </location>
</feature>
<feature type="region of interest" description="Disordered" evidence="1">
    <location>
        <begin position="1"/>
        <end position="28"/>
    </location>
</feature>